<sequence>MCKCLNKNEFVSWSVKDYNIKQLNCTILFSTTVQTRATLECKLFPNIGIGIGQKFQHQQHLQPRNQKYSFIINNFTQTSNYRASTVACES</sequence>
<proteinExistence type="predicted"/>
<comment type="caution">
    <text evidence="1">The sequence shown here is derived from an EMBL/GenBank/DDBJ whole genome shotgun (WGS) entry which is preliminary data.</text>
</comment>
<accession>A0A7J7K862</accession>
<organism evidence="1 2">
    <name type="scientific">Bugula neritina</name>
    <name type="common">Brown bryozoan</name>
    <name type="synonym">Sertularia neritina</name>
    <dbReference type="NCBI Taxonomy" id="10212"/>
    <lineage>
        <taxon>Eukaryota</taxon>
        <taxon>Metazoa</taxon>
        <taxon>Spiralia</taxon>
        <taxon>Lophotrochozoa</taxon>
        <taxon>Bryozoa</taxon>
        <taxon>Gymnolaemata</taxon>
        <taxon>Cheilostomatida</taxon>
        <taxon>Flustrina</taxon>
        <taxon>Buguloidea</taxon>
        <taxon>Bugulidae</taxon>
        <taxon>Bugula</taxon>
    </lineage>
</organism>
<dbReference type="EMBL" id="VXIV02000989">
    <property type="protein sequence ID" value="KAF6034829.1"/>
    <property type="molecule type" value="Genomic_DNA"/>
</dbReference>
<gene>
    <name evidence="1" type="ORF">EB796_006860</name>
</gene>
<reference evidence="1" key="1">
    <citation type="submission" date="2020-06" db="EMBL/GenBank/DDBJ databases">
        <title>Draft genome of Bugula neritina, a colonial animal packing powerful symbionts and potential medicines.</title>
        <authorList>
            <person name="Rayko M."/>
        </authorList>
    </citation>
    <scope>NUCLEOTIDE SEQUENCE [LARGE SCALE GENOMIC DNA]</scope>
    <source>
        <strain evidence="1">Kwan_BN1</strain>
    </source>
</reference>
<dbReference type="Proteomes" id="UP000593567">
    <property type="component" value="Unassembled WGS sequence"/>
</dbReference>
<evidence type="ECO:0000313" key="2">
    <source>
        <dbReference type="Proteomes" id="UP000593567"/>
    </source>
</evidence>
<protein>
    <submittedName>
        <fullName evidence="1">Uncharacterized protein</fullName>
    </submittedName>
</protein>
<evidence type="ECO:0000313" key="1">
    <source>
        <dbReference type="EMBL" id="KAF6034829.1"/>
    </source>
</evidence>
<name>A0A7J7K862_BUGNE</name>
<keyword evidence="2" id="KW-1185">Reference proteome</keyword>
<dbReference type="AlphaFoldDB" id="A0A7J7K862"/>